<dbReference type="EMBL" id="QTJU01000009">
    <property type="protein sequence ID" value="RFM26514.1"/>
    <property type="molecule type" value="Genomic_DNA"/>
</dbReference>
<dbReference type="GO" id="GO:0004029">
    <property type="term" value="F:aldehyde dehydrogenase (NAD+) activity"/>
    <property type="evidence" value="ECO:0007669"/>
    <property type="project" value="TreeGrafter"/>
</dbReference>
<protein>
    <submittedName>
        <fullName evidence="3">DUF2867 domain-containing protein</fullName>
    </submittedName>
</protein>
<dbReference type="InterPro" id="IPR051783">
    <property type="entry name" value="NAD(P)-dependent_oxidoreduct"/>
</dbReference>
<dbReference type="Pfam" id="PF11066">
    <property type="entry name" value="DUF2867"/>
    <property type="match status" value="1"/>
</dbReference>
<dbReference type="Pfam" id="PF13460">
    <property type="entry name" value="NAD_binding_10"/>
    <property type="match status" value="1"/>
</dbReference>
<comment type="caution">
    <text evidence="3">The sequence shown here is derived from an EMBL/GenBank/DDBJ whole genome shotgun (WGS) entry which is preliminary data.</text>
</comment>
<evidence type="ECO:0000313" key="3">
    <source>
        <dbReference type="EMBL" id="RFM26514.1"/>
    </source>
</evidence>
<dbReference type="Proteomes" id="UP000261284">
    <property type="component" value="Unassembled WGS sequence"/>
</dbReference>
<dbReference type="InterPro" id="IPR016040">
    <property type="entry name" value="NAD(P)-bd_dom"/>
</dbReference>
<gene>
    <name evidence="3" type="ORF">DXN05_20050</name>
</gene>
<dbReference type="PANTHER" id="PTHR48079">
    <property type="entry name" value="PROTEIN YEEZ"/>
    <property type="match status" value="1"/>
</dbReference>
<dbReference type="AlphaFoldDB" id="A0A3E1NFD6"/>
<dbReference type="InterPro" id="IPR021295">
    <property type="entry name" value="DUF2867"/>
</dbReference>
<dbReference type="OrthoDB" id="9774199at2"/>
<accession>A0A3E1NFD6</accession>
<evidence type="ECO:0000256" key="1">
    <source>
        <dbReference type="SAM" id="Phobius"/>
    </source>
</evidence>
<feature type="domain" description="NAD(P)-binding" evidence="2">
    <location>
        <begin position="7"/>
        <end position="116"/>
    </location>
</feature>
<sequence length="477" mass="54484">MKLLITGANGYIGQRLIPALLAQGHELYCCVRSRRRFEQEHAAENIHIIEIDFLQPPAHPAFPADIDAAFFLIHSMSTGADFSEKELRAATNFVQQLNATSCKQVIYLSGISNETHLSQHLQSRLAVEQELAKGPVPLTVLRAGIIVGSGSASFEIIRDLVEKLPVMVAPRWLNTLCQPIAIRNVIEFLTGVVLREDTYQQNFDIGAPEVLSYKQMLLQFAEVRHLKRWIITLPFMTPRVSSFWLYFITSTSYPLAINLVNSMKVNVTCRPNNLAQQLGITLLPYKSAVQLAFEKIEQQLVLSSWKDAFSAFNTRTDVMQYVEVPTFGCFMDVKWLPITGDEQQVLSNIWSIGGEKGWYYGNTLWRARGFIDRAFGGVGLRRGRTSATQIHPGDALDFWRVLVADKQRKRLLLFAEMKVPGEAWLEFRIMRRSNQLQLRQTATFRPRGLWGRLYWYSMLPFHYFIFNGMINSIVKSK</sequence>
<keyword evidence="1" id="KW-1133">Transmembrane helix</keyword>
<dbReference type="RefSeq" id="WP_116849068.1">
    <property type="nucleotide sequence ID" value="NZ_QTJU01000009.1"/>
</dbReference>
<proteinExistence type="predicted"/>
<reference evidence="3 4" key="1">
    <citation type="submission" date="2018-08" db="EMBL/GenBank/DDBJ databases">
        <title>Chitinophagaceae sp. K23C18032701, a novel bacterium isolated from forest soil.</title>
        <authorList>
            <person name="Wang C."/>
        </authorList>
    </citation>
    <scope>NUCLEOTIDE SEQUENCE [LARGE SCALE GENOMIC DNA]</scope>
    <source>
        <strain evidence="3 4">K23C18032701</strain>
    </source>
</reference>
<keyword evidence="1" id="KW-0812">Transmembrane</keyword>
<feature type="transmembrane region" description="Helical" evidence="1">
    <location>
        <begin position="453"/>
        <end position="474"/>
    </location>
</feature>
<evidence type="ECO:0000313" key="4">
    <source>
        <dbReference type="Proteomes" id="UP000261284"/>
    </source>
</evidence>
<organism evidence="3 4">
    <name type="scientific">Deminuibacter soli</name>
    <dbReference type="NCBI Taxonomy" id="2291815"/>
    <lineage>
        <taxon>Bacteria</taxon>
        <taxon>Pseudomonadati</taxon>
        <taxon>Bacteroidota</taxon>
        <taxon>Chitinophagia</taxon>
        <taxon>Chitinophagales</taxon>
        <taxon>Chitinophagaceae</taxon>
        <taxon>Deminuibacter</taxon>
    </lineage>
</organism>
<name>A0A3E1NFD6_9BACT</name>
<dbReference type="InterPro" id="IPR036291">
    <property type="entry name" value="NAD(P)-bd_dom_sf"/>
</dbReference>
<dbReference type="GO" id="GO:0005737">
    <property type="term" value="C:cytoplasm"/>
    <property type="evidence" value="ECO:0007669"/>
    <property type="project" value="TreeGrafter"/>
</dbReference>
<dbReference type="SUPFAM" id="SSF51735">
    <property type="entry name" value="NAD(P)-binding Rossmann-fold domains"/>
    <property type="match status" value="1"/>
</dbReference>
<dbReference type="PANTHER" id="PTHR48079:SF6">
    <property type="entry name" value="NAD(P)-BINDING DOMAIN-CONTAINING PROTEIN-RELATED"/>
    <property type="match status" value="1"/>
</dbReference>
<keyword evidence="4" id="KW-1185">Reference proteome</keyword>
<keyword evidence="1" id="KW-0472">Membrane</keyword>
<evidence type="ECO:0000259" key="2">
    <source>
        <dbReference type="Pfam" id="PF13460"/>
    </source>
</evidence>
<dbReference type="Gene3D" id="3.40.50.720">
    <property type="entry name" value="NAD(P)-binding Rossmann-like Domain"/>
    <property type="match status" value="1"/>
</dbReference>